<keyword evidence="8" id="KW-0129">CBS domain</keyword>
<dbReference type="Gene3D" id="1.25.60.10">
    <property type="entry name" value="MgtE N-terminal domain-like"/>
    <property type="match status" value="1"/>
</dbReference>
<dbReference type="Pfam" id="PF03448">
    <property type="entry name" value="MgtE_N"/>
    <property type="match status" value="1"/>
</dbReference>
<keyword evidence="6 9" id="KW-1133">Transmembrane helix</keyword>
<protein>
    <recommendedName>
        <fullName evidence="9">Magnesium transporter MgtE</fullName>
    </recommendedName>
</protein>
<dbReference type="Pfam" id="PF01769">
    <property type="entry name" value="MgtE"/>
    <property type="match status" value="1"/>
</dbReference>
<accession>A0A4Q9B525</accession>
<comment type="caution">
    <text evidence="11">The sequence shown here is derived from an EMBL/GenBank/DDBJ whole genome shotgun (WGS) entry which is preliminary data.</text>
</comment>
<keyword evidence="5 9" id="KW-0460">Magnesium</keyword>
<keyword evidence="9" id="KW-0479">Metal-binding</keyword>
<dbReference type="InterPro" id="IPR036739">
    <property type="entry name" value="SLC41_membr_dom_sf"/>
</dbReference>
<dbReference type="InterPro" id="IPR006668">
    <property type="entry name" value="Mg_transptr_MgtE_intracell_dom"/>
</dbReference>
<dbReference type="GO" id="GO:0005886">
    <property type="term" value="C:plasma membrane"/>
    <property type="evidence" value="ECO:0007669"/>
    <property type="project" value="UniProtKB-SubCell"/>
</dbReference>
<dbReference type="GO" id="GO:0046872">
    <property type="term" value="F:metal ion binding"/>
    <property type="evidence" value="ECO:0007669"/>
    <property type="project" value="UniProtKB-KW"/>
</dbReference>
<evidence type="ECO:0000256" key="6">
    <source>
        <dbReference type="ARBA" id="ARBA00022989"/>
    </source>
</evidence>
<comment type="similarity">
    <text evidence="2 9">Belongs to the SLC41A transporter family.</text>
</comment>
<organism evidence="11 12">
    <name type="scientific">Thermus thermamylovorans</name>
    <dbReference type="NCBI Taxonomy" id="2509362"/>
    <lineage>
        <taxon>Bacteria</taxon>
        <taxon>Thermotogati</taxon>
        <taxon>Deinococcota</taxon>
        <taxon>Deinococci</taxon>
        <taxon>Thermales</taxon>
        <taxon>Thermaceae</taxon>
        <taxon>Thermus</taxon>
    </lineage>
</organism>
<dbReference type="PANTHER" id="PTHR43773:SF1">
    <property type="entry name" value="MAGNESIUM TRANSPORTER MGTE"/>
    <property type="match status" value="1"/>
</dbReference>
<dbReference type="PROSITE" id="PS51371">
    <property type="entry name" value="CBS"/>
    <property type="match status" value="1"/>
</dbReference>
<evidence type="ECO:0000256" key="9">
    <source>
        <dbReference type="RuleBase" id="RU362011"/>
    </source>
</evidence>
<dbReference type="GO" id="GO:0015095">
    <property type="term" value="F:magnesium ion transmembrane transporter activity"/>
    <property type="evidence" value="ECO:0007669"/>
    <property type="project" value="UniProtKB-UniRule"/>
</dbReference>
<feature type="transmembrane region" description="Helical" evidence="9">
    <location>
        <begin position="308"/>
        <end position="339"/>
    </location>
</feature>
<keyword evidence="7 9" id="KW-0472">Membrane</keyword>
<comment type="subunit">
    <text evidence="9">Homodimer.</text>
</comment>
<evidence type="ECO:0000256" key="3">
    <source>
        <dbReference type="ARBA" id="ARBA00022448"/>
    </source>
</evidence>
<evidence type="ECO:0000256" key="4">
    <source>
        <dbReference type="ARBA" id="ARBA00022692"/>
    </source>
</evidence>
<sequence length="453" mass="49665">MNLKETLERKELNRVKIALASMGVEEVVALLQDLEPKERAVAFRLLDKEKALRVFEALDRYEQTELVRALDDPEILNLLAEMDPEEQAWLLGELPAKVVKRILQELPQEARERVSYVLGFPEGSAGRLMDPAYLALPEETRAEEALERVRASELDPEDLEVVFVLGPGRAYRGYVPLSRLVKAPPGRPLGELAEGGEVFVSAYAGEEEAARLFLDRGLNLLPVVDREGRLLGVIHAGRVFALLQEQEARRVVRYGGTVGLPPKGEDIDLVHDPLGRIFLGRFVWLALLVVFGMFASTFVAAQEEILEAAIILAAFIAPIIDMGGNTGSQAATLAIRALALGQVRPRLRDFLLLLRRDIPVALALGVAVALLKVVLSLFVKDVFGEVLLVVGLAMLSVTVLGSLLGLSLPFLAKRLGRDPATLSAPVITSVMDLLGVMVYFGLAWVFLRHLLEG</sequence>
<dbReference type="InterPro" id="IPR006669">
    <property type="entry name" value="MgtE_transporter"/>
</dbReference>
<dbReference type="PANTHER" id="PTHR43773">
    <property type="entry name" value="MAGNESIUM TRANSPORTER MGTE"/>
    <property type="match status" value="1"/>
</dbReference>
<evidence type="ECO:0000256" key="2">
    <source>
        <dbReference type="ARBA" id="ARBA00009749"/>
    </source>
</evidence>
<dbReference type="EMBL" id="SIJL01000006">
    <property type="protein sequence ID" value="TBH20687.1"/>
    <property type="molecule type" value="Genomic_DNA"/>
</dbReference>
<dbReference type="SUPFAM" id="SSF158791">
    <property type="entry name" value="MgtE N-terminal domain-like"/>
    <property type="match status" value="1"/>
</dbReference>
<dbReference type="Pfam" id="PF00571">
    <property type="entry name" value="CBS"/>
    <property type="match status" value="1"/>
</dbReference>
<dbReference type="NCBIfam" id="TIGR00400">
    <property type="entry name" value="mgtE"/>
    <property type="match status" value="1"/>
</dbReference>
<dbReference type="CDD" id="cd04606">
    <property type="entry name" value="CBS_pair_Mg_transporter"/>
    <property type="match status" value="1"/>
</dbReference>
<dbReference type="Gene3D" id="3.10.580.10">
    <property type="entry name" value="CBS-domain"/>
    <property type="match status" value="1"/>
</dbReference>
<dbReference type="OrthoDB" id="9790355at2"/>
<feature type="transmembrane region" description="Helical" evidence="9">
    <location>
        <begin position="424"/>
        <end position="447"/>
    </location>
</feature>
<evidence type="ECO:0000313" key="11">
    <source>
        <dbReference type="EMBL" id="TBH20687.1"/>
    </source>
</evidence>
<comment type="function">
    <text evidence="9">Acts as a magnesium transporter.</text>
</comment>
<feature type="domain" description="CBS" evidence="10">
    <location>
        <begin position="192"/>
        <end position="249"/>
    </location>
</feature>
<name>A0A4Q9B525_9DEIN</name>
<dbReference type="AlphaFoldDB" id="A0A4Q9B525"/>
<feature type="transmembrane region" description="Helical" evidence="9">
    <location>
        <begin position="360"/>
        <end position="380"/>
    </location>
</feature>
<keyword evidence="4 9" id="KW-0812">Transmembrane</keyword>
<dbReference type="SUPFAM" id="SSF54631">
    <property type="entry name" value="CBS-domain pair"/>
    <property type="match status" value="1"/>
</dbReference>
<feature type="transmembrane region" description="Helical" evidence="9">
    <location>
        <begin position="282"/>
        <end position="302"/>
    </location>
</feature>
<reference evidence="11 12" key="1">
    <citation type="submission" date="2019-02" db="EMBL/GenBank/DDBJ databases">
        <title>Thermus sp. a novel from hot spring.</title>
        <authorList>
            <person name="Zhao Z."/>
        </authorList>
    </citation>
    <scope>NUCLEOTIDE SEQUENCE [LARGE SCALE GENOMIC DNA]</scope>
    <source>
        <strain evidence="11 12">CFH 72773T</strain>
    </source>
</reference>
<keyword evidence="3 9" id="KW-0813">Transport</keyword>
<dbReference type="InterPro" id="IPR046342">
    <property type="entry name" value="CBS_dom_sf"/>
</dbReference>
<evidence type="ECO:0000256" key="5">
    <source>
        <dbReference type="ARBA" id="ARBA00022842"/>
    </source>
</evidence>
<dbReference type="SMART" id="SM00924">
    <property type="entry name" value="MgtE_N"/>
    <property type="match status" value="1"/>
</dbReference>
<evidence type="ECO:0000256" key="7">
    <source>
        <dbReference type="ARBA" id="ARBA00023136"/>
    </source>
</evidence>
<comment type="subcellular location">
    <subcellularLocation>
        <location evidence="9">Cell membrane</location>
        <topology evidence="9">Multi-pass membrane protein</topology>
    </subcellularLocation>
    <subcellularLocation>
        <location evidence="1">Membrane</location>
        <topology evidence="1">Multi-pass membrane protein</topology>
    </subcellularLocation>
</comment>
<dbReference type="InterPro" id="IPR006667">
    <property type="entry name" value="SLC41_membr_dom"/>
</dbReference>
<gene>
    <name evidence="11" type="primary">mgtE</name>
    <name evidence="11" type="ORF">ETP66_06375</name>
</gene>
<dbReference type="RefSeq" id="WP_130841671.1">
    <property type="nucleotide sequence ID" value="NZ_SIJL01000006.1"/>
</dbReference>
<keyword evidence="9" id="KW-1003">Cell membrane</keyword>
<dbReference type="SUPFAM" id="SSF161093">
    <property type="entry name" value="MgtE membrane domain-like"/>
    <property type="match status" value="1"/>
</dbReference>
<dbReference type="InterPro" id="IPR038076">
    <property type="entry name" value="MgtE_N_sf"/>
</dbReference>
<evidence type="ECO:0000256" key="1">
    <source>
        <dbReference type="ARBA" id="ARBA00004141"/>
    </source>
</evidence>
<keyword evidence="12" id="KW-1185">Reference proteome</keyword>
<evidence type="ECO:0000259" key="10">
    <source>
        <dbReference type="PROSITE" id="PS51371"/>
    </source>
</evidence>
<dbReference type="Proteomes" id="UP000292858">
    <property type="component" value="Unassembled WGS sequence"/>
</dbReference>
<dbReference type="InterPro" id="IPR000644">
    <property type="entry name" value="CBS_dom"/>
</dbReference>
<feature type="transmembrane region" description="Helical" evidence="9">
    <location>
        <begin position="386"/>
        <end position="412"/>
    </location>
</feature>
<dbReference type="Gene3D" id="1.10.357.20">
    <property type="entry name" value="SLC41 divalent cation transporters, integral membrane domain"/>
    <property type="match status" value="1"/>
</dbReference>
<proteinExistence type="inferred from homology"/>
<evidence type="ECO:0000313" key="12">
    <source>
        <dbReference type="Proteomes" id="UP000292858"/>
    </source>
</evidence>
<evidence type="ECO:0000256" key="8">
    <source>
        <dbReference type="PROSITE-ProRule" id="PRU00703"/>
    </source>
</evidence>